<dbReference type="InterPro" id="IPR027104">
    <property type="entry name" value="Prp3"/>
</dbReference>
<dbReference type="AlphaFoldDB" id="I7J8K3"/>
<evidence type="ECO:0000259" key="7">
    <source>
        <dbReference type="Pfam" id="PF08572"/>
    </source>
</evidence>
<dbReference type="InterPro" id="IPR010541">
    <property type="entry name" value="Prp3_C"/>
</dbReference>
<dbReference type="InterPro" id="IPR013881">
    <property type="entry name" value="Pre-mRNA_splic_Prp3_dom"/>
</dbReference>
<dbReference type="GO" id="GO:0000398">
    <property type="term" value="P:mRNA splicing, via spliceosome"/>
    <property type="evidence" value="ECO:0007669"/>
    <property type="project" value="InterPro"/>
</dbReference>
<dbReference type="Proteomes" id="UP000002899">
    <property type="component" value="Chromosome I"/>
</dbReference>
<keyword evidence="4" id="KW-0539">Nucleus</keyword>
<proteinExistence type="predicted"/>
<dbReference type="OrthoDB" id="10264544at2759"/>
<gene>
    <name evidence="8" type="ORF">BMR1_01G02225</name>
</gene>
<evidence type="ECO:0000256" key="1">
    <source>
        <dbReference type="ARBA" id="ARBA00004123"/>
    </source>
</evidence>
<dbReference type="Pfam" id="PF08572">
    <property type="entry name" value="PRP3"/>
    <property type="match status" value="1"/>
</dbReference>
<protein>
    <submittedName>
        <fullName evidence="8">U4/U6 small nuclear ribonucleoprotein PRP3</fullName>
    </submittedName>
</protein>
<accession>I7J8K3</accession>
<feature type="domain" description="Small nuclear ribonucleoprotein Prp3 C-terminal" evidence="6">
    <location>
        <begin position="400"/>
        <end position="503"/>
    </location>
</feature>
<evidence type="ECO:0000256" key="5">
    <source>
        <dbReference type="SAM" id="MobiDB-lite"/>
    </source>
</evidence>
<dbReference type="OMA" id="CSLIWSG"/>
<evidence type="ECO:0000256" key="3">
    <source>
        <dbReference type="ARBA" id="ARBA00023187"/>
    </source>
</evidence>
<dbReference type="GO" id="GO:0046540">
    <property type="term" value="C:U4/U6 x U5 tri-snRNP complex"/>
    <property type="evidence" value="ECO:0007669"/>
    <property type="project" value="InterPro"/>
</dbReference>
<dbReference type="RefSeq" id="XP_012647513.1">
    <property type="nucleotide sequence ID" value="XM_012792059.1"/>
</dbReference>
<reference evidence="8 9" key="3">
    <citation type="journal article" date="2016" name="Sci. Rep.">
        <title>Genome-wide diversity and gene expression profiling of Babesia microti isolates identify polymorphic genes that mediate host-pathogen interactions.</title>
        <authorList>
            <person name="Silva J.C."/>
            <person name="Cornillot E."/>
            <person name="McCracken C."/>
            <person name="Usmani-Brown S."/>
            <person name="Dwivedi A."/>
            <person name="Ifeonu O.O."/>
            <person name="Crabtree J."/>
            <person name="Gotia H.T."/>
            <person name="Virji A.Z."/>
            <person name="Reynes C."/>
            <person name="Colinge J."/>
            <person name="Kumar V."/>
            <person name="Lawres L."/>
            <person name="Pazzi J.E."/>
            <person name="Pablo J.V."/>
            <person name="Hung C."/>
            <person name="Brancato J."/>
            <person name="Kumari P."/>
            <person name="Orvis J."/>
            <person name="Tretina K."/>
            <person name="Chibucos M."/>
            <person name="Ott S."/>
            <person name="Sadzewicz L."/>
            <person name="Sengamalay N."/>
            <person name="Shetty A.C."/>
            <person name="Su Q."/>
            <person name="Tallon L."/>
            <person name="Fraser C.M."/>
            <person name="Frutos R."/>
            <person name="Molina D.M."/>
            <person name="Krause P.J."/>
            <person name="Ben Mamoun C."/>
        </authorList>
    </citation>
    <scope>NUCLEOTIDE SEQUENCE [LARGE SCALE GENOMIC DNA]</scope>
    <source>
        <strain evidence="8 9">RI</strain>
    </source>
</reference>
<name>I7J8K3_BABMR</name>
<dbReference type="KEGG" id="bmic:BMR1_01G02225"/>
<dbReference type="VEuPathDB" id="PiroplasmaDB:BMR1_01G02225"/>
<sequence length="528" mass="61652">MDNKQQSKTSFIESTVAAAKAALEKAKRGRKGYNPDDVDLKKHNYDSKSNAQITNSKPFTNILSLKVDSLGRPIDDDGKVIELKPKMQCTLKINQNMQDERVNKVEERVIKKQPEKKPERVQGWHDPTIIEKKKNRKMAFCFVEKDKYVKLERQMQREIEDKTLCSDMKKLVHQKKKYLEIQERRLKEMLESKNKSKPDAIEEEKKIDIGNDPNIMPTCEEEVKSWEEDPEVEWWDLAILKKYESTESRDPNYQPYLPLLSNYYINEKKITYYISHPSPLKSEEFKSHNIPNIYLTVKERKRLRRRNRQEKEKAKQDKIRIGLLPPPPPKVKLSNLMRVLGSSSVTDPSKVEFEVRANMEQRLKSHSMRNEARKLKPEDRSRKHANKWKITIGEVVHVAFFSISSLENSKLLFKIDINAQQFHLTGVCIICPYIPAMIVVEGGAIAVKRYRKLLLNRMSWEGESCKLLWQGQATHRNFGNWKVSILHSEAEARDMLGECAYYYDMLKDHHKSGSCHHPSSITSMPSEN</sequence>
<dbReference type="Pfam" id="PF06544">
    <property type="entry name" value="Prp3_C"/>
    <property type="match status" value="1"/>
</dbReference>
<evidence type="ECO:0000259" key="6">
    <source>
        <dbReference type="Pfam" id="PF06544"/>
    </source>
</evidence>
<feature type="region of interest" description="Disordered" evidence="5">
    <location>
        <begin position="23"/>
        <end position="53"/>
    </location>
</feature>
<keyword evidence="8" id="KW-0687">Ribonucleoprotein</keyword>
<evidence type="ECO:0000313" key="8">
    <source>
        <dbReference type="EMBL" id="CCF72904.1"/>
    </source>
</evidence>
<comment type="subcellular location">
    <subcellularLocation>
        <location evidence="1">Nucleus</location>
    </subcellularLocation>
</comment>
<evidence type="ECO:0000256" key="4">
    <source>
        <dbReference type="ARBA" id="ARBA00023242"/>
    </source>
</evidence>
<dbReference type="PANTHER" id="PTHR14212:SF0">
    <property type="entry name" value="U4_U6 SMALL NUCLEAR RIBONUCLEOPROTEIN PRP3"/>
    <property type="match status" value="1"/>
</dbReference>
<dbReference type="GeneID" id="24423520"/>
<dbReference type="EMBL" id="FO082871">
    <property type="protein sequence ID" value="CCF72904.1"/>
    <property type="molecule type" value="Genomic_DNA"/>
</dbReference>
<evidence type="ECO:0000256" key="2">
    <source>
        <dbReference type="ARBA" id="ARBA00022664"/>
    </source>
</evidence>
<keyword evidence="2" id="KW-0507">mRNA processing</keyword>
<evidence type="ECO:0000313" key="9">
    <source>
        <dbReference type="Proteomes" id="UP000002899"/>
    </source>
</evidence>
<feature type="domain" description="Pre-mRNA-splicing factor 3" evidence="7">
    <location>
        <begin position="125"/>
        <end position="375"/>
    </location>
</feature>
<organism evidence="8 9">
    <name type="scientific">Babesia microti (strain RI)</name>
    <dbReference type="NCBI Taxonomy" id="1133968"/>
    <lineage>
        <taxon>Eukaryota</taxon>
        <taxon>Sar</taxon>
        <taxon>Alveolata</taxon>
        <taxon>Apicomplexa</taxon>
        <taxon>Aconoidasida</taxon>
        <taxon>Piroplasmida</taxon>
        <taxon>Babesiidae</taxon>
        <taxon>Babesia</taxon>
    </lineage>
</organism>
<keyword evidence="9" id="KW-1185">Reference proteome</keyword>
<dbReference type="CDD" id="cd24162">
    <property type="entry name" value="Prp3_C"/>
    <property type="match status" value="1"/>
</dbReference>
<dbReference type="PANTHER" id="PTHR14212">
    <property type="entry name" value="U4/U6-ASSOCIATED RNA SPLICING FACTOR-RELATED"/>
    <property type="match status" value="1"/>
</dbReference>
<reference evidence="8 9" key="2">
    <citation type="journal article" date="2013" name="PLoS ONE">
        <title>Whole genome mapping and re-organization of the nuclear and mitochondrial genomes of Babesia microti isolates.</title>
        <authorList>
            <person name="Cornillot E."/>
            <person name="Dassouli A."/>
            <person name="Garg A."/>
            <person name="Pachikara N."/>
            <person name="Randazzo S."/>
            <person name="Depoix D."/>
            <person name="Carcy B."/>
            <person name="Delbecq S."/>
            <person name="Frutos R."/>
            <person name="Silva J.C."/>
            <person name="Sutton R."/>
            <person name="Krause P.J."/>
            <person name="Mamoun C.B."/>
        </authorList>
    </citation>
    <scope>NUCLEOTIDE SEQUENCE [LARGE SCALE GENOMIC DNA]</scope>
    <source>
        <strain evidence="8 9">RI</strain>
    </source>
</reference>
<keyword evidence="3" id="KW-0508">mRNA splicing</keyword>
<reference evidence="8 9" key="1">
    <citation type="journal article" date="2012" name="Nucleic Acids Res.">
        <title>Sequencing of the smallest Apicomplexan genome from the human pathogen Babesia microti.</title>
        <authorList>
            <person name="Cornillot E."/>
            <person name="Hadj-Kaddour K."/>
            <person name="Dassouli A."/>
            <person name="Noel B."/>
            <person name="Ranwez V."/>
            <person name="Vacherie B."/>
            <person name="Augagneur Y."/>
            <person name="Bres V."/>
            <person name="Duclos A."/>
            <person name="Randazzo S."/>
            <person name="Carcy B."/>
            <person name="Debierre-Grockiego F."/>
            <person name="Delbecq S."/>
            <person name="Moubri-Menage K."/>
            <person name="Shams-Eldin H."/>
            <person name="Usmani-Brown S."/>
            <person name="Bringaud F."/>
            <person name="Wincker P."/>
            <person name="Vivares C.P."/>
            <person name="Schwarz R.T."/>
            <person name="Schetters T.P."/>
            <person name="Krause P.J."/>
            <person name="Gorenflot A."/>
            <person name="Berry V."/>
            <person name="Barbe V."/>
            <person name="Ben Mamoun C."/>
        </authorList>
    </citation>
    <scope>NUCLEOTIDE SEQUENCE [LARGE SCALE GENOMIC DNA]</scope>
    <source>
        <strain evidence="8 9">RI</strain>
    </source>
</reference>